<reference evidence="2" key="2">
    <citation type="journal article" date="2015" name="Data Brief">
        <title>Shoot transcriptome of the giant reed, Arundo donax.</title>
        <authorList>
            <person name="Barrero R.A."/>
            <person name="Guerrero F.D."/>
            <person name="Moolhuijzen P."/>
            <person name="Goolsby J.A."/>
            <person name="Tidwell J."/>
            <person name="Bellgard S.E."/>
            <person name="Bellgard M.I."/>
        </authorList>
    </citation>
    <scope>NUCLEOTIDE SEQUENCE</scope>
    <source>
        <tissue evidence="2">Shoot tissue taken approximately 20 cm above the soil surface</tissue>
    </source>
</reference>
<protein>
    <recommendedName>
        <fullName evidence="3">FAD-binding FR-type domain-containing protein</fullName>
    </recommendedName>
</protein>
<dbReference type="PANTHER" id="PTHR47215">
    <property type="match status" value="1"/>
</dbReference>
<feature type="region of interest" description="Disordered" evidence="1">
    <location>
        <begin position="74"/>
        <end position="109"/>
    </location>
</feature>
<dbReference type="AlphaFoldDB" id="A0A0A9D9G4"/>
<evidence type="ECO:0008006" key="3">
    <source>
        <dbReference type="Google" id="ProtNLM"/>
    </source>
</evidence>
<evidence type="ECO:0000313" key="2">
    <source>
        <dbReference type="EMBL" id="JAD82305.1"/>
    </source>
</evidence>
<evidence type="ECO:0000256" key="1">
    <source>
        <dbReference type="SAM" id="MobiDB-lite"/>
    </source>
</evidence>
<reference evidence="2" key="1">
    <citation type="submission" date="2014-09" db="EMBL/GenBank/DDBJ databases">
        <authorList>
            <person name="Magalhaes I.L.F."/>
            <person name="Oliveira U."/>
            <person name="Santos F.R."/>
            <person name="Vidigal T.H.D.A."/>
            <person name="Brescovit A.D."/>
            <person name="Santos A.J."/>
        </authorList>
    </citation>
    <scope>NUCLEOTIDE SEQUENCE</scope>
    <source>
        <tissue evidence="2">Shoot tissue taken approximately 20 cm above the soil surface</tissue>
    </source>
</reference>
<name>A0A0A9D9G4_ARUDO</name>
<sequence length="163" mass="17210">MRALPLLRRRVRPLTTAYAVRQDAAVWTPAPVSAVGAATADGSVFHVAVDLSDAAALADSYVAPGQYLQVQAGLHGRRLAPPARRRGSSSSSSPFRGPPRSGSAGSATGTWWSLGPSWGRGSLLRGSRRRTPRKPCSSSPPGRGSVQFVHLSSLVLLPMKELM</sequence>
<dbReference type="EMBL" id="GBRH01215590">
    <property type="protein sequence ID" value="JAD82305.1"/>
    <property type="molecule type" value="Transcribed_RNA"/>
</dbReference>
<accession>A0A0A9D9G4</accession>
<feature type="compositionally biased region" description="Low complexity" evidence="1">
    <location>
        <begin position="88"/>
        <end position="109"/>
    </location>
</feature>
<organism evidence="2">
    <name type="scientific">Arundo donax</name>
    <name type="common">Giant reed</name>
    <name type="synonym">Donax arundinaceus</name>
    <dbReference type="NCBI Taxonomy" id="35708"/>
    <lineage>
        <taxon>Eukaryota</taxon>
        <taxon>Viridiplantae</taxon>
        <taxon>Streptophyta</taxon>
        <taxon>Embryophyta</taxon>
        <taxon>Tracheophyta</taxon>
        <taxon>Spermatophyta</taxon>
        <taxon>Magnoliopsida</taxon>
        <taxon>Liliopsida</taxon>
        <taxon>Poales</taxon>
        <taxon>Poaceae</taxon>
        <taxon>PACMAD clade</taxon>
        <taxon>Arundinoideae</taxon>
        <taxon>Arundineae</taxon>
        <taxon>Arundo</taxon>
    </lineage>
</organism>
<dbReference type="PANTHER" id="PTHR47215:SF1">
    <property type="entry name" value="F9L1.8 PROTEIN"/>
    <property type="match status" value="1"/>
</dbReference>
<feature type="region of interest" description="Disordered" evidence="1">
    <location>
        <begin position="122"/>
        <end position="144"/>
    </location>
</feature>
<feature type="compositionally biased region" description="Basic residues" evidence="1">
    <location>
        <begin position="75"/>
        <end position="87"/>
    </location>
</feature>
<proteinExistence type="predicted"/>